<evidence type="ECO:0000313" key="2">
    <source>
        <dbReference type="EMBL" id="PQV58514.1"/>
    </source>
</evidence>
<dbReference type="GO" id="GO:0016740">
    <property type="term" value="F:transferase activity"/>
    <property type="evidence" value="ECO:0007669"/>
    <property type="project" value="UniProtKB-KW"/>
</dbReference>
<dbReference type="OrthoDB" id="3415805at2"/>
<accession>A0A2S8SCJ0</accession>
<feature type="transmembrane region" description="Helical" evidence="1">
    <location>
        <begin position="340"/>
        <end position="359"/>
    </location>
</feature>
<dbReference type="RefSeq" id="WP_105512786.1">
    <property type="nucleotide sequence ID" value="NZ_PVEP01000001.1"/>
</dbReference>
<evidence type="ECO:0000313" key="3">
    <source>
        <dbReference type="Proteomes" id="UP000238338"/>
    </source>
</evidence>
<keyword evidence="3" id="KW-1185">Reference proteome</keyword>
<comment type="caution">
    <text evidence="2">The sequence shown here is derived from an EMBL/GenBank/DDBJ whole genome shotgun (WGS) entry which is preliminary data.</text>
</comment>
<feature type="transmembrane region" description="Helical" evidence="1">
    <location>
        <begin position="279"/>
        <end position="297"/>
    </location>
</feature>
<feature type="transmembrane region" description="Helical" evidence="1">
    <location>
        <begin position="100"/>
        <end position="119"/>
    </location>
</feature>
<feature type="transmembrane region" description="Helical" evidence="1">
    <location>
        <begin position="12"/>
        <end position="32"/>
    </location>
</feature>
<dbReference type="Proteomes" id="UP000238338">
    <property type="component" value="Unassembled WGS sequence"/>
</dbReference>
<keyword evidence="1" id="KW-0472">Membrane</keyword>
<reference evidence="2 3" key="1">
    <citation type="submission" date="2018-02" db="EMBL/GenBank/DDBJ databases">
        <title>Genomic Encyclopedia of Archaeal and Bacterial Type Strains, Phase II (KMG-II): from individual species to whole genera.</title>
        <authorList>
            <person name="Goeker M."/>
        </authorList>
    </citation>
    <scope>NUCLEOTIDE SEQUENCE [LARGE SCALE GENOMIC DNA]</scope>
    <source>
        <strain evidence="2 3">DSM 18921</strain>
    </source>
</reference>
<dbReference type="EMBL" id="PVEP01000001">
    <property type="protein sequence ID" value="PQV58514.1"/>
    <property type="molecule type" value="Genomic_DNA"/>
</dbReference>
<feature type="transmembrane region" description="Helical" evidence="1">
    <location>
        <begin position="366"/>
        <end position="387"/>
    </location>
</feature>
<feature type="transmembrane region" description="Helical" evidence="1">
    <location>
        <begin position="197"/>
        <end position="221"/>
    </location>
</feature>
<keyword evidence="1" id="KW-0812">Transmembrane</keyword>
<dbReference type="InterPro" id="IPR025686">
    <property type="entry name" value="Glucos_trans_II"/>
</dbReference>
<dbReference type="Pfam" id="PF14264">
    <property type="entry name" value="Glucos_trans_II"/>
    <property type="match status" value="1"/>
</dbReference>
<feature type="transmembrane region" description="Helical" evidence="1">
    <location>
        <begin position="309"/>
        <end position="328"/>
    </location>
</feature>
<proteinExistence type="predicted"/>
<dbReference type="AlphaFoldDB" id="A0A2S8SCJ0"/>
<organism evidence="2 3">
    <name type="scientific">Albidovulum denitrificans</name>
    <dbReference type="NCBI Taxonomy" id="404881"/>
    <lineage>
        <taxon>Bacteria</taxon>
        <taxon>Pseudomonadati</taxon>
        <taxon>Pseudomonadota</taxon>
        <taxon>Alphaproteobacteria</taxon>
        <taxon>Rhodobacterales</taxon>
        <taxon>Paracoccaceae</taxon>
        <taxon>Albidovulum</taxon>
    </lineage>
</organism>
<feature type="transmembrane region" description="Helical" evidence="1">
    <location>
        <begin position="125"/>
        <end position="146"/>
    </location>
</feature>
<name>A0A2S8SCJ0_9RHOB</name>
<protein>
    <submittedName>
        <fullName evidence="2">Glucosyltransferase GtrII-like protein</fullName>
    </submittedName>
</protein>
<gene>
    <name evidence="2" type="ORF">LX70_00326</name>
</gene>
<feature type="transmembrane region" description="Helical" evidence="1">
    <location>
        <begin position="72"/>
        <end position="93"/>
    </location>
</feature>
<keyword evidence="1" id="KW-1133">Transmembrane helix</keyword>
<feature type="transmembrane region" description="Helical" evidence="1">
    <location>
        <begin position="158"/>
        <end position="191"/>
    </location>
</feature>
<evidence type="ECO:0000256" key="1">
    <source>
        <dbReference type="SAM" id="Phobius"/>
    </source>
</evidence>
<sequence>MTLPGRSGPLTARGSLLAAALLYVAVTAYGVANDGYHSDDWRHLTGASPLWVAVEGRWLLDLIYRDLLGERFLLPVQLLLAFPCLFGVAWLLARRAVPEGYQGLGAVLIFGLGVNHPFMSDALTFASNVFAYPLALFLSVAAFVLVEESRGRSVAAQAGLAALAALLLSFSVGIYQTFAVAGLIVPVLALVRADRVAFAAAVRLAGIGALVSVAAIALYLAEWRLYAALQGVTIASERFQAAGAAGMAAKLGQLPGLIRSLQTGTLMALPFVLRATMGMLSLAVLALGAVAALRMLAGQLPGGRILGPLRIGLGLGLALFVFPVLFWVAYEGDTVPARAFGYFGFWVAALLLATLTMAVTGHVLRIAGLSGAALGGMIFALTASAFWSDTARSGQRDIELARAIEARITTLPGYDGGPFRLVGGVTNPDLDWGTLANWSSFHGGNPSIGIFRELYGQDHYTASLPASPRACRAFPADGSAFVLNGMAYLCLENFPAFTDDLRCAALTGLPGQSLCLGPKIMVHVGPTCLPTGPDDPALTVAFRSAGQPYAPERNFSVASFAVPLDGRCATLALAPASPKLSTLEVALRGGDGAPLWQQDIAVADMTAP</sequence>
<keyword evidence="2" id="KW-0808">Transferase</keyword>